<dbReference type="Gene3D" id="3.30.40.10">
    <property type="entry name" value="Zinc/RING finger domain, C3HC4 (zinc finger)"/>
    <property type="match status" value="1"/>
</dbReference>
<keyword evidence="2" id="KW-0863">Zinc-finger</keyword>
<reference evidence="5" key="2">
    <citation type="journal article" date="2023" name="Proc. Natl. Acad. Sci. U.S.A.">
        <title>A global phylogenomic analysis of the shiitake genus Lentinula.</title>
        <authorList>
            <person name="Sierra-Patev S."/>
            <person name="Min B."/>
            <person name="Naranjo-Ortiz M."/>
            <person name="Looney B."/>
            <person name="Konkel Z."/>
            <person name="Slot J.C."/>
            <person name="Sakamoto Y."/>
            <person name="Steenwyk J.L."/>
            <person name="Rokas A."/>
            <person name="Carro J."/>
            <person name="Camarero S."/>
            <person name="Ferreira P."/>
            <person name="Molpeceres G."/>
            <person name="Ruiz-Duenas F.J."/>
            <person name="Serrano A."/>
            <person name="Henrissat B."/>
            <person name="Drula E."/>
            <person name="Hughes K.W."/>
            <person name="Mata J.L."/>
            <person name="Ishikawa N.K."/>
            <person name="Vargas-Isla R."/>
            <person name="Ushijima S."/>
            <person name="Smith C.A."/>
            <person name="Donoghue J."/>
            <person name="Ahrendt S."/>
            <person name="Andreopoulos W."/>
            <person name="He G."/>
            <person name="LaButti K."/>
            <person name="Lipzen A."/>
            <person name="Ng V."/>
            <person name="Riley R."/>
            <person name="Sandor L."/>
            <person name="Barry K."/>
            <person name="Martinez A.T."/>
            <person name="Xiao Y."/>
            <person name="Gibbons J.G."/>
            <person name="Terashima K."/>
            <person name="Grigoriev I.V."/>
            <person name="Hibbett D."/>
        </authorList>
    </citation>
    <scope>NUCLEOTIDE SEQUENCE</scope>
    <source>
        <strain evidence="5">ET3784</strain>
    </source>
</reference>
<keyword evidence="3" id="KW-0862">Zinc</keyword>
<name>A0AA38J9Z6_9AGAR</name>
<protein>
    <recommendedName>
        <fullName evidence="7">PHD-type domain-containing protein</fullName>
    </recommendedName>
</protein>
<organism evidence="5 6">
    <name type="scientific">Lentinula guzmanii</name>
    <dbReference type="NCBI Taxonomy" id="2804957"/>
    <lineage>
        <taxon>Eukaryota</taxon>
        <taxon>Fungi</taxon>
        <taxon>Dikarya</taxon>
        <taxon>Basidiomycota</taxon>
        <taxon>Agaricomycotina</taxon>
        <taxon>Agaricomycetes</taxon>
        <taxon>Agaricomycetidae</taxon>
        <taxon>Agaricales</taxon>
        <taxon>Marasmiineae</taxon>
        <taxon>Omphalotaceae</taxon>
        <taxon>Lentinula</taxon>
    </lineage>
</organism>
<dbReference type="InterPro" id="IPR013083">
    <property type="entry name" value="Znf_RING/FYVE/PHD"/>
</dbReference>
<evidence type="ECO:0000313" key="6">
    <source>
        <dbReference type="Proteomes" id="UP001176059"/>
    </source>
</evidence>
<dbReference type="Proteomes" id="UP001176059">
    <property type="component" value="Unassembled WGS sequence"/>
</dbReference>
<dbReference type="AlphaFoldDB" id="A0AA38J9Z6"/>
<dbReference type="PROSITE" id="PS01359">
    <property type="entry name" value="ZF_PHD_1"/>
    <property type="match status" value="1"/>
</dbReference>
<keyword evidence="6" id="KW-1185">Reference proteome</keyword>
<evidence type="ECO:0000256" key="2">
    <source>
        <dbReference type="ARBA" id="ARBA00022771"/>
    </source>
</evidence>
<feature type="region of interest" description="Disordered" evidence="4">
    <location>
        <begin position="130"/>
        <end position="184"/>
    </location>
</feature>
<evidence type="ECO:0000313" key="5">
    <source>
        <dbReference type="EMBL" id="KAJ3731049.1"/>
    </source>
</evidence>
<proteinExistence type="predicted"/>
<reference evidence="5" key="1">
    <citation type="submission" date="2022-08" db="EMBL/GenBank/DDBJ databases">
        <authorList>
            <consortium name="DOE Joint Genome Institute"/>
            <person name="Min B."/>
            <person name="Sierra-Patev S."/>
            <person name="Naranjo-Ortiz M."/>
            <person name="Looney B."/>
            <person name="Konkel Z."/>
            <person name="Slot J.C."/>
            <person name="Sakamoto Y."/>
            <person name="Steenwyk J.L."/>
            <person name="Rokas A."/>
            <person name="Carro J."/>
            <person name="Camarero S."/>
            <person name="Ferreira P."/>
            <person name="Molpeceres G."/>
            <person name="Ruiz-duenas F.J."/>
            <person name="Serrano A."/>
            <person name="Henrissat B."/>
            <person name="Drula E."/>
            <person name="Hughes K.W."/>
            <person name="Mata J.L."/>
            <person name="Ishikawa N.K."/>
            <person name="Vargas-Isla R."/>
            <person name="Ushijima S."/>
            <person name="Smith C.A."/>
            <person name="Ahrendt S."/>
            <person name="Andreopoulos W."/>
            <person name="He G."/>
            <person name="LaButti K."/>
            <person name="Lipzen A."/>
            <person name="Ng V."/>
            <person name="Riley R."/>
            <person name="Sandor L."/>
            <person name="Barry K."/>
            <person name="Martinez A.T."/>
            <person name="Xiao Y."/>
            <person name="Gibbons J.G."/>
            <person name="Terashima K."/>
            <person name="Hibbett D.S."/>
            <person name="Grigoriev I.V."/>
        </authorList>
    </citation>
    <scope>NUCLEOTIDE SEQUENCE</scope>
    <source>
        <strain evidence="5">ET3784</strain>
    </source>
</reference>
<evidence type="ECO:0008006" key="7">
    <source>
        <dbReference type="Google" id="ProtNLM"/>
    </source>
</evidence>
<gene>
    <name evidence="5" type="ORF">DFJ43DRAFT_445041</name>
</gene>
<dbReference type="EMBL" id="JANVFO010000033">
    <property type="protein sequence ID" value="KAJ3731049.1"/>
    <property type="molecule type" value="Genomic_DNA"/>
</dbReference>
<comment type="caution">
    <text evidence="5">The sequence shown here is derived from an EMBL/GenBank/DDBJ whole genome shotgun (WGS) entry which is preliminary data.</text>
</comment>
<evidence type="ECO:0000256" key="3">
    <source>
        <dbReference type="ARBA" id="ARBA00022833"/>
    </source>
</evidence>
<feature type="compositionally biased region" description="Basic and acidic residues" evidence="4">
    <location>
        <begin position="145"/>
        <end position="154"/>
    </location>
</feature>
<dbReference type="GO" id="GO:0008270">
    <property type="term" value="F:zinc ion binding"/>
    <property type="evidence" value="ECO:0007669"/>
    <property type="project" value="UniProtKB-KW"/>
</dbReference>
<keyword evidence="1" id="KW-0479">Metal-binding</keyword>
<feature type="compositionally biased region" description="Polar residues" evidence="4">
    <location>
        <begin position="130"/>
        <end position="142"/>
    </location>
</feature>
<evidence type="ECO:0000256" key="1">
    <source>
        <dbReference type="ARBA" id="ARBA00022723"/>
    </source>
</evidence>
<evidence type="ECO:0000256" key="4">
    <source>
        <dbReference type="SAM" id="MobiDB-lite"/>
    </source>
</evidence>
<sequence length="366" mass="40911">MLTRACHRCKGTEHQPAKHLLTCQACHKTWHHCCHIPMVTESEMCARMKGTLRNVGSTIGEETPLSLENWLCRRCCKTQNLGNTKSHSNQPQSRLRDAATKLVREQDVVVISDSDSDDIQFVGLRPSSGALSQRVGQHSSPSVVKKLESEKGVTQKEPVLLPSSTKSIPVNDDGHGSGPSVSSSKFHKTIVPTAFASHTLLLPRLDPQSHIMKYEMIEPVLNRSIQHIDRPQPTRVPSTEFAGLKIAREVSFEHPTLSVLPPASRSPTGSRTLSDIVFGLRDRNSSFRPAEGKGISYDSLALVSPQLRQWFPVVRLDDQAKLEEQLHFTNEKAIETQKGRKCKARRFDTEKYDPDVLTIPDHLDRI</sequence>
<dbReference type="InterPro" id="IPR019786">
    <property type="entry name" value="Zinc_finger_PHD-type_CS"/>
</dbReference>
<accession>A0AA38J9Z6</accession>